<organism evidence="1 2">
    <name type="scientific">Eretmocerus hayati</name>
    <dbReference type="NCBI Taxonomy" id="131215"/>
    <lineage>
        <taxon>Eukaryota</taxon>
        <taxon>Metazoa</taxon>
        <taxon>Ecdysozoa</taxon>
        <taxon>Arthropoda</taxon>
        <taxon>Hexapoda</taxon>
        <taxon>Insecta</taxon>
        <taxon>Pterygota</taxon>
        <taxon>Neoptera</taxon>
        <taxon>Endopterygota</taxon>
        <taxon>Hymenoptera</taxon>
        <taxon>Apocrita</taxon>
        <taxon>Proctotrupomorpha</taxon>
        <taxon>Chalcidoidea</taxon>
        <taxon>Aphelinidae</taxon>
        <taxon>Aphelininae</taxon>
        <taxon>Eretmocerus</taxon>
    </lineage>
</organism>
<dbReference type="Proteomes" id="UP001239111">
    <property type="component" value="Chromosome 2"/>
</dbReference>
<dbReference type="EMBL" id="CM056742">
    <property type="protein sequence ID" value="KAJ8677580.1"/>
    <property type="molecule type" value="Genomic_DNA"/>
</dbReference>
<comment type="caution">
    <text evidence="1">The sequence shown here is derived from an EMBL/GenBank/DDBJ whole genome shotgun (WGS) entry which is preliminary data.</text>
</comment>
<accession>A0ACC2P723</accession>
<name>A0ACC2P723_9HYME</name>
<proteinExistence type="predicted"/>
<reference evidence="1" key="1">
    <citation type="submission" date="2023-04" db="EMBL/GenBank/DDBJ databases">
        <title>A chromosome-level genome assembly of the parasitoid wasp Eretmocerus hayati.</title>
        <authorList>
            <person name="Zhong Y."/>
            <person name="Liu S."/>
            <person name="Liu Y."/>
        </authorList>
    </citation>
    <scope>NUCLEOTIDE SEQUENCE</scope>
    <source>
        <strain evidence="1">ZJU_SS_LIU_2023</strain>
    </source>
</reference>
<evidence type="ECO:0000313" key="2">
    <source>
        <dbReference type="Proteomes" id="UP001239111"/>
    </source>
</evidence>
<gene>
    <name evidence="1" type="ORF">QAD02_013367</name>
</gene>
<sequence length="131" mass="14626">MDTNISLQLDPNNSMKCFTGDLIRTLETLIDEDLHSKRTGQSSWVECPQTKSLTSNLIIRKNRLEVSGFEYHPHPSSLVTRRRFLAAPYTGTGYLPTVICPAEVISKFKNAGKLGVDTNSEDLSDTSHRSN</sequence>
<protein>
    <submittedName>
        <fullName evidence="1">Uncharacterized protein</fullName>
    </submittedName>
</protein>
<evidence type="ECO:0000313" key="1">
    <source>
        <dbReference type="EMBL" id="KAJ8677580.1"/>
    </source>
</evidence>
<keyword evidence="2" id="KW-1185">Reference proteome</keyword>